<evidence type="ECO:0000259" key="5">
    <source>
        <dbReference type="Pfam" id="PF00296"/>
    </source>
</evidence>
<proteinExistence type="predicted"/>
<reference evidence="6 7" key="1">
    <citation type="journal article" date="2013" name="Int. J. Syst. Evol. Microbiol.">
        <title>Ilumatobacter nonamiense sp. nov. and Ilumatobacter coccineum sp. nov., isolated from seashore sand.</title>
        <authorList>
            <person name="Matsumoto A."/>
            <person name="Kasai H."/>
            <person name="Matsuo Y."/>
            <person name="Shizuri Y."/>
            <person name="Ichikawa N."/>
            <person name="Fujita N."/>
            <person name="Omura S."/>
            <person name="Takahashi Y."/>
        </authorList>
    </citation>
    <scope>NUCLEOTIDE SEQUENCE [LARGE SCALE GENOMIC DNA]</scope>
    <source>
        <strain evidence="7">NBRC 103263 / KCTC 29153 / YM16-304</strain>
    </source>
</reference>
<dbReference type="PANTHER" id="PTHR42847:SF4">
    <property type="entry name" value="ALKANESULFONATE MONOOXYGENASE-RELATED"/>
    <property type="match status" value="1"/>
</dbReference>
<dbReference type="EMBL" id="AP012057">
    <property type="protein sequence ID" value="BAN01882.1"/>
    <property type="molecule type" value="Genomic_DNA"/>
</dbReference>
<dbReference type="Pfam" id="PF00296">
    <property type="entry name" value="Bac_luciferase"/>
    <property type="match status" value="1"/>
</dbReference>
<keyword evidence="7" id="KW-1185">Reference proteome</keyword>
<dbReference type="NCBIfam" id="TIGR03621">
    <property type="entry name" value="F420_MSMEG_2516"/>
    <property type="match status" value="1"/>
</dbReference>
<accession>A0A6C7E741</accession>
<dbReference type="GO" id="GO:0008726">
    <property type="term" value="F:alkanesulfonate monooxygenase activity"/>
    <property type="evidence" value="ECO:0007669"/>
    <property type="project" value="TreeGrafter"/>
</dbReference>
<dbReference type="InterPro" id="IPR011251">
    <property type="entry name" value="Luciferase-like_dom"/>
</dbReference>
<keyword evidence="2" id="KW-0288">FMN</keyword>
<keyword evidence="3" id="KW-0560">Oxidoreductase</keyword>
<dbReference type="OrthoDB" id="4288123at2"/>
<dbReference type="Gene3D" id="3.20.20.30">
    <property type="entry name" value="Luciferase-like domain"/>
    <property type="match status" value="1"/>
</dbReference>
<gene>
    <name evidence="6" type="ORF">YM304_15680</name>
</gene>
<dbReference type="GO" id="GO:0046306">
    <property type="term" value="P:alkanesulfonate catabolic process"/>
    <property type="evidence" value="ECO:0007669"/>
    <property type="project" value="TreeGrafter"/>
</dbReference>
<evidence type="ECO:0000313" key="6">
    <source>
        <dbReference type="EMBL" id="BAN01882.1"/>
    </source>
</evidence>
<feature type="domain" description="Luciferase-like" evidence="5">
    <location>
        <begin position="6"/>
        <end position="256"/>
    </location>
</feature>
<evidence type="ECO:0000256" key="3">
    <source>
        <dbReference type="ARBA" id="ARBA00023002"/>
    </source>
</evidence>
<dbReference type="RefSeq" id="WP_015441129.1">
    <property type="nucleotide sequence ID" value="NC_020520.1"/>
</dbReference>
<dbReference type="KEGG" id="aym:YM304_15680"/>
<protein>
    <submittedName>
        <fullName evidence="6">Putative oxidoreductase</fullName>
    </submittedName>
</protein>
<sequence>MSQRPFRFAVQSYSAESPQGWRDQARKIEELGYSALHLADHYLGAGPALDATSHPHQQFAALPMMVAAAEATSTLKIGARVFCIDYRPLAVLVKEAATLDWLSGGRVEFGLGAGWLAGEYDALGIPMDRAGVRVSRLEEYVKAAKVLLSGEPVDIDGEHVSLHGFTASPKPESAIPIMIGGGAPRVLGIAGREADIVSLNFDNSSGKIGPQGVQSSTAEKIDEKVRWVREGAESVGRELPEIEIAGYFTVVTPDEASGAATAEQFGKMFGLEPSAIIEHPNCLIGTLDQIAERLIERRERYGISYITVGDSAMEAFAPVVERLAGT</sequence>
<evidence type="ECO:0000256" key="1">
    <source>
        <dbReference type="ARBA" id="ARBA00022630"/>
    </source>
</evidence>
<evidence type="ECO:0000256" key="4">
    <source>
        <dbReference type="ARBA" id="ARBA00023033"/>
    </source>
</evidence>
<dbReference type="Proteomes" id="UP000011863">
    <property type="component" value="Chromosome"/>
</dbReference>
<keyword evidence="1" id="KW-0285">Flavoprotein</keyword>
<keyword evidence="4" id="KW-0503">Monooxygenase</keyword>
<dbReference type="SUPFAM" id="SSF51679">
    <property type="entry name" value="Bacterial luciferase-like"/>
    <property type="match status" value="1"/>
</dbReference>
<evidence type="ECO:0000256" key="2">
    <source>
        <dbReference type="ARBA" id="ARBA00022643"/>
    </source>
</evidence>
<evidence type="ECO:0000313" key="7">
    <source>
        <dbReference type="Proteomes" id="UP000011863"/>
    </source>
</evidence>
<dbReference type="InterPro" id="IPR050172">
    <property type="entry name" value="SsuD_RutA_monooxygenase"/>
</dbReference>
<dbReference type="PANTHER" id="PTHR42847">
    <property type="entry name" value="ALKANESULFONATE MONOOXYGENASE"/>
    <property type="match status" value="1"/>
</dbReference>
<organism evidence="6 7">
    <name type="scientific">Ilumatobacter coccineus (strain NBRC 103263 / KCTC 29153 / YM16-304)</name>
    <dbReference type="NCBI Taxonomy" id="1313172"/>
    <lineage>
        <taxon>Bacteria</taxon>
        <taxon>Bacillati</taxon>
        <taxon>Actinomycetota</taxon>
        <taxon>Acidimicrobiia</taxon>
        <taxon>Acidimicrobiales</taxon>
        <taxon>Ilumatobacteraceae</taxon>
        <taxon>Ilumatobacter</taxon>
    </lineage>
</organism>
<name>A0A6C7E741_ILUCY</name>
<dbReference type="InterPro" id="IPR036661">
    <property type="entry name" value="Luciferase-like_sf"/>
</dbReference>
<dbReference type="AlphaFoldDB" id="A0A6C7E741"/>
<dbReference type="InterPro" id="IPR019923">
    <property type="entry name" value="Lucif-like_OxRdtase_MSMEG_2516"/>
</dbReference>